<dbReference type="Pfam" id="PF04420">
    <property type="entry name" value="CHD5"/>
    <property type="match status" value="1"/>
</dbReference>
<evidence type="ECO:0000256" key="10">
    <source>
        <dbReference type="SAM" id="MobiDB-lite"/>
    </source>
</evidence>
<evidence type="ECO:0000256" key="5">
    <source>
        <dbReference type="ARBA" id="ARBA00022824"/>
    </source>
</evidence>
<dbReference type="HAMAP" id="MF_03113">
    <property type="entry name" value="Get1"/>
    <property type="match status" value="1"/>
</dbReference>
<sequence>MLDLVFLIFSIELLAHLLNVIGASRINGLAWTLVNYLPVSTSRAAAQQRQLQAEYLKVRRDLNGTSSQDEFAKWAKLRRQHDKLLEKLEASKKELEASRAKFDNSLWIVRLLLTKVPQYFVPFWYGKQPMFWLPYGWFPYYAEWIISFPSAPMGSVSAPSWQLACTGFISLVSDLVVMAATMLSPASKTKQDAGKTQKAEMETTTTLPSPQRQPQAVPTDTTSKKEL</sequence>
<gene>
    <name evidence="9" type="primary">GET1</name>
    <name evidence="12" type="ORF">L249_0389</name>
</gene>
<feature type="compositionally biased region" description="Basic and acidic residues" evidence="10">
    <location>
        <begin position="189"/>
        <end position="201"/>
    </location>
</feature>
<evidence type="ECO:0000256" key="3">
    <source>
        <dbReference type="ARBA" id="ARBA00022448"/>
    </source>
</evidence>
<comment type="caution">
    <text evidence="9">Lacks conserved residue(s) required for the propagation of feature annotation.</text>
</comment>
<keyword evidence="6 9" id="KW-1133">Transmembrane helix</keyword>
<feature type="topological domain" description="Lumenal" evidence="9">
    <location>
        <begin position="1"/>
        <end position="4"/>
    </location>
</feature>
<evidence type="ECO:0000256" key="2">
    <source>
        <dbReference type="ARBA" id="ARBA00010799"/>
    </source>
</evidence>
<evidence type="ECO:0000256" key="8">
    <source>
        <dbReference type="ARBA" id="ARBA00023136"/>
    </source>
</evidence>
<evidence type="ECO:0000313" key="12">
    <source>
        <dbReference type="EMBL" id="RCI12149.1"/>
    </source>
</evidence>
<keyword evidence="8 9" id="KW-0472">Membrane</keyword>
<dbReference type="InterPro" id="IPR027538">
    <property type="entry name" value="Get1_fungi"/>
</dbReference>
<dbReference type="InterPro" id="IPR028945">
    <property type="entry name" value="Get1"/>
</dbReference>
<organism evidence="12 13">
    <name type="scientific">Ophiocordyceps polyrhachis-furcata BCC 54312</name>
    <dbReference type="NCBI Taxonomy" id="1330021"/>
    <lineage>
        <taxon>Eukaryota</taxon>
        <taxon>Fungi</taxon>
        <taxon>Dikarya</taxon>
        <taxon>Ascomycota</taxon>
        <taxon>Pezizomycotina</taxon>
        <taxon>Sordariomycetes</taxon>
        <taxon>Hypocreomycetidae</taxon>
        <taxon>Hypocreales</taxon>
        <taxon>Ophiocordycipitaceae</taxon>
        <taxon>Ophiocordyceps</taxon>
    </lineage>
</organism>
<reference evidence="12 13" key="1">
    <citation type="journal article" date="2015" name="BMC Genomics">
        <title>Insights from the genome of Ophiocordyceps polyrhachis-furcata to pathogenicity and host specificity in insect fungi.</title>
        <authorList>
            <person name="Wichadakul D."/>
            <person name="Kobmoo N."/>
            <person name="Ingsriswang S."/>
            <person name="Tangphatsornruang S."/>
            <person name="Chantasingh D."/>
            <person name="Luangsa-ard J.J."/>
            <person name="Eurwilaichitr L."/>
        </authorList>
    </citation>
    <scope>NUCLEOTIDE SEQUENCE [LARGE SCALE GENOMIC DNA]</scope>
    <source>
        <strain evidence="12 13">BCC 54312</strain>
    </source>
</reference>
<proteinExistence type="inferred from homology"/>
<evidence type="ECO:0000256" key="6">
    <source>
        <dbReference type="ARBA" id="ARBA00022989"/>
    </source>
</evidence>
<evidence type="ECO:0000313" key="13">
    <source>
        <dbReference type="Proteomes" id="UP000253664"/>
    </source>
</evidence>
<feature type="coiled-coil region" evidence="9">
    <location>
        <begin position="74"/>
        <end position="105"/>
    </location>
</feature>
<evidence type="ECO:0000256" key="7">
    <source>
        <dbReference type="ARBA" id="ARBA00023054"/>
    </source>
</evidence>
<keyword evidence="11" id="KW-0732">Signal</keyword>
<comment type="caution">
    <text evidence="12">The sequence shown here is derived from an EMBL/GenBank/DDBJ whole genome shotgun (WGS) entry which is preliminary data.</text>
</comment>
<keyword evidence="7 9" id="KW-0175">Coiled coil</keyword>
<feature type="topological domain" description="Cytoplasmic" evidence="9">
    <location>
        <begin position="173"/>
        <end position="227"/>
    </location>
</feature>
<accession>A0A367LCJ4</accession>
<dbReference type="GO" id="GO:0071816">
    <property type="term" value="P:tail-anchored membrane protein insertion into ER membrane"/>
    <property type="evidence" value="ECO:0007669"/>
    <property type="project" value="InterPro"/>
</dbReference>
<feature type="chain" id="PRO_5016877246" evidence="11">
    <location>
        <begin position="24"/>
        <end position="227"/>
    </location>
</feature>
<name>A0A367LCJ4_9HYPO</name>
<keyword evidence="3 9" id="KW-0813">Transport</keyword>
<dbReference type="STRING" id="1330021.A0A367LCJ4"/>
<feature type="compositionally biased region" description="Polar residues" evidence="10">
    <location>
        <begin position="202"/>
        <end position="221"/>
    </location>
</feature>
<comment type="subcellular location">
    <subcellularLocation>
        <location evidence="1">Endoplasmic reticulum membrane</location>
        <topology evidence="1">Multi-pass membrane protein</topology>
    </subcellularLocation>
</comment>
<keyword evidence="13" id="KW-1185">Reference proteome</keyword>
<dbReference type="GO" id="GO:0005789">
    <property type="term" value="C:endoplasmic reticulum membrane"/>
    <property type="evidence" value="ECO:0007669"/>
    <property type="project" value="UniProtKB-SubCell"/>
</dbReference>
<dbReference type="PANTHER" id="PTHR42650">
    <property type="entry name" value="TAIL-ANCHORED PROTEIN INSERTION RECEPTOR WRB"/>
    <property type="match status" value="1"/>
</dbReference>
<dbReference type="Gene3D" id="1.10.287.660">
    <property type="entry name" value="Helix hairpin bin"/>
    <property type="match status" value="1"/>
</dbReference>
<comment type="similarity">
    <text evidence="2 9">Belongs to the WRB/GET1 family.</text>
</comment>
<dbReference type="FunFam" id="1.10.287.660:FF:000006">
    <property type="entry name" value="Protein GET1"/>
    <property type="match status" value="1"/>
</dbReference>
<dbReference type="EMBL" id="LKCN02000007">
    <property type="protein sequence ID" value="RCI12149.1"/>
    <property type="molecule type" value="Genomic_DNA"/>
</dbReference>
<evidence type="ECO:0000256" key="9">
    <source>
        <dbReference type="HAMAP-Rule" id="MF_03113"/>
    </source>
</evidence>
<keyword evidence="5 9" id="KW-0256">Endoplasmic reticulum</keyword>
<feature type="region of interest" description="Disordered" evidence="10">
    <location>
        <begin position="187"/>
        <end position="227"/>
    </location>
</feature>
<dbReference type="GO" id="GO:0043529">
    <property type="term" value="C:GET complex"/>
    <property type="evidence" value="ECO:0007669"/>
    <property type="project" value="InterPro"/>
</dbReference>
<evidence type="ECO:0000256" key="1">
    <source>
        <dbReference type="ARBA" id="ARBA00004477"/>
    </source>
</evidence>
<dbReference type="PANTHER" id="PTHR42650:SF1">
    <property type="entry name" value="GUIDED ENTRY OF TAIL-ANCHORED PROTEINS FACTOR 1"/>
    <property type="match status" value="1"/>
</dbReference>
<protein>
    <submittedName>
        <fullName evidence="12">Uncharacterized protein</fullName>
    </submittedName>
</protein>
<feature type="signal peptide" evidence="11">
    <location>
        <begin position="1"/>
        <end position="23"/>
    </location>
</feature>
<keyword evidence="4 9" id="KW-0812">Transmembrane</keyword>
<evidence type="ECO:0000256" key="11">
    <source>
        <dbReference type="SAM" id="SignalP"/>
    </source>
</evidence>
<dbReference type="OrthoDB" id="69461at2759"/>
<dbReference type="Proteomes" id="UP000253664">
    <property type="component" value="Unassembled WGS sequence"/>
</dbReference>
<dbReference type="AlphaFoldDB" id="A0A367LCJ4"/>
<dbReference type="GO" id="GO:0043495">
    <property type="term" value="F:protein-membrane adaptor activity"/>
    <property type="evidence" value="ECO:0007669"/>
    <property type="project" value="TreeGrafter"/>
</dbReference>
<dbReference type="InterPro" id="IPR029012">
    <property type="entry name" value="Helix_hairpin_bin_sf"/>
</dbReference>
<evidence type="ECO:0000256" key="4">
    <source>
        <dbReference type="ARBA" id="ARBA00022692"/>
    </source>
</evidence>